<name>A0A5J6I3A7_STRC4</name>
<dbReference type="PANTHER" id="PTHR33993">
    <property type="entry name" value="GLYOXALASE-RELATED"/>
    <property type="match status" value="1"/>
</dbReference>
<organism evidence="2 3">
    <name type="scientific">Streptomyces coeruleorubidus</name>
    <dbReference type="NCBI Taxonomy" id="116188"/>
    <lineage>
        <taxon>Bacteria</taxon>
        <taxon>Bacillati</taxon>
        <taxon>Actinomycetota</taxon>
        <taxon>Actinomycetes</taxon>
        <taxon>Kitasatosporales</taxon>
        <taxon>Streptomycetaceae</taxon>
        <taxon>Streptomyces</taxon>
    </lineage>
</organism>
<dbReference type="KEGG" id="scoe:CP976_05165"/>
<gene>
    <name evidence="2" type="ORF">CP976_05165</name>
</gene>
<dbReference type="InterPro" id="IPR029068">
    <property type="entry name" value="Glyas_Bleomycin-R_OHBP_Dase"/>
</dbReference>
<dbReference type="SUPFAM" id="SSF54593">
    <property type="entry name" value="Glyoxalase/Bleomycin resistance protein/Dihydroxybiphenyl dioxygenase"/>
    <property type="match status" value="2"/>
</dbReference>
<dbReference type="Gene3D" id="3.10.180.10">
    <property type="entry name" value="2,3-Dihydroxybiphenyl 1,2-Dioxygenase, domain 1"/>
    <property type="match status" value="2"/>
</dbReference>
<proteinExistence type="predicted"/>
<reference evidence="2 3" key="1">
    <citation type="submission" date="2017-09" db="EMBL/GenBank/DDBJ databases">
        <authorList>
            <person name="Lee N."/>
            <person name="Cho B.-K."/>
        </authorList>
    </citation>
    <scope>NUCLEOTIDE SEQUENCE [LARGE SCALE GENOMIC DNA]</scope>
    <source>
        <strain evidence="2 3">ATCC 13740</strain>
    </source>
</reference>
<dbReference type="AlphaFoldDB" id="A0A5J6I3A7"/>
<dbReference type="EMBL" id="CP023694">
    <property type="protein sequence ID" value="QEV23597.1"/>
    <property type="molecule type" value="Genomic_DNA"/>
</dbReference>
<evidence type="ECO:0000259" key="1">
    <source>
        <dbReference type="PROSITE" id="PS51819"/>
    </source>
</evidence>
<accession>A0A5J6I3A7</accession>
<sequence length="278" mass="29487">MAGRTERGLACWRGSRPGTVCGRNAMKLDAPVTGGPCWTELGTTDLEAARRFYTRLFGWRPETDPRQEAGGYTIAHLGDAAVAALAPLYQPSQPVAWNVSFAVTDADAVAGAVTEAGGTVLFGPTDVFDAGRFAVAADPGGAVFQMWQAGAFPGAGLFNAPGSLGWVELYTRDPEHAVAFYTRVFGWTVNASERYPQWGVDGADFGGMVTMDDKFPPEVPPHWLPYFAVADVDATTAVVQAHGDVLMVPTSVPDGPRIAVLRDPQGAMFGVYRAGDEG</sequence>
<dbReference type="InterPro" id="IPR052164">
    <property type="entry name" value="Anthracycline_SecMetBiosynth"/>
</dbReference>
<feature type="domain" description="VOC" evidence="1">
    <location>
        <begin position="35"/>
        <end position="149"/>
    </location>
</feature>
<protein>
    <submittedName>
        <fullName evidence="2">VOC family protein</fullName>
    </submittedName>
</protein>
<dbReference type="PROSITE" id="PS51819">
    <property type="entry name" value="VOC"/>
    <property type="match status" value="2"/>
</dbReference>
<dbReference type="PANTHER" id="PTHR33993:SF14">
    <property type="entry name" value="GB|AAF24581.1"/>
    <property type="match status" value="1"/>
</dbReference>
<dbReference type="CDD" id="cd07247">
    <property type="entry name" value="SgaA_N_like"/>
    <property type="match status" value="2"/>
</dbReference>
<dbReference type="Pfam" id="PF00903">
    <property type="entry name" value="Glyoxalase"/>
    <property type="match status" value="2"/>
</dbReference>
<dbReference type="InterPro" id="IPR037523">
    <property type="entry name" value="VOC_core"/>
</dbReference>
<feature type="domain" description="VOC" evidence="1">
    <location>
        <begin position="163"/>
        <end position="274"/>
    </location>
</feature>
<evidence type="ECO:0000313" key="2">
    <source>
        <dbReference type="EMBL" id="QEV23597.1"/>
    </source>
</evidence>
<dbReference type="InterPro" id="IPR004360">
    <property type="entry name" value="Glyas_Fos-R_dOase_dom"/>
</dbReference>
<evidence type="ECO:0000313" key="3">
    <source>
        <dbReference type="Proteomes" id="UP000326598"/>
    </source>
</evidence>
<dbReference type="Proteomes" id="UP000326598">
    <property type="component" value="Chromosome"/>
</dbReference>